<evidence type="ECO:0000313" key="1">
    <source>
        <dbReference type="EMBL" id="MPN49903.1"/>
    </source>
</evidence>
<gene>
    <name evidence="1" type="ORF">SDC9_197527</name>
</gene>
<protein>
    <submittedName>
        <fullName evidence="1">Uncharacterized protein</fullName>
    </submittedName>
</protein>
<proteinExistence type="predicted"/>
<reference evidence="1" key="1">
    <citation type="submission" date="2019-08" db="EMBL/GenBank/DDBJ databases">
        <authorList>
            <person name="Kucharzyk K."/>
            <person name="Murdoch R.W."/>
            <person name="Higgins S."/>
            <person name="Loffler F."/>
        </authorList>
    </citation>
    <scope>NUCLEOTIDE SEQUENCE</scope>
</reference>
<dbReference type="EMBL" id="VSSQ01113576">
    <property type="protein sequence ID" value="MPN49903.1"/>
    <property type="molecule type" value="Genomic_DNA"/>
</dbReference>
<name>A0A645IRJ8_9ZZZZ</name>
<accession>A0A645IRJ8</accession>
<sequence length="83" mass="8857">MVTITRATDLSTFKETRLFAGSPPVAAPIVWAALMLGFTTNASGCTFVITITSSPVSTLANLEAEVTEVAAFPWFANARATFW</sequence>
<dbReference type="AlphaFoldDB" id="A0A645IRJ8"/>
<comment type="caution">
    <text evidence="1">The sequence shown here is derived from an EMBL/GenBank/DDBJ whole genome shotgun (WGS) entry which is preliminary data.</text>
</comment>
<organism evidence="1">
    <name type="scientific">bioreactor metagenome</name>
    <dbReference type="NCBI Taxonomy" id="1076179"/>
    <lineage>
        <taxon>unclassified sequences</taxon>
        <taxon>metagenomes</taxon>
        <taxon>ecological metagenomes</taxon>
    </lineage>
</organism>